<organism evidence="2 3">
    <name type="scientific">Apodospora peruviana</name>
    <dbReference type="NCBI Taxonomy" id="516989"/>
    <lineage>
        <taxon>Eukaryota</taxon>
        <taxon>Fungi</taxon>
        <taxon>Dikarya</taxon>
        <taxon>Ascomycota</taxon>
        <taxon>Pezizomycotina</taxon>
        <taxon>Sordariomycetes</taxon>
        <taxon>Sordariomycetidae</taxon>
        <taxon>Sordariales</taxon>
        <taxon>Lasiosphaeriaceae</taxon>
        <taxon>Apodospora</taxon>
    </lineage>
</organism>
<dbReference type="EMBL" id="JAUEDM010000002">
    <property type="protein sequence ID" value="KAK3325169.1"/>
    <property type="molecule type" value="Genomic_DNA"/>
</dbReference>
<dbReference type="InterPro" id="IPR013783">
    <property type="entry name" value="Ig-like_fold"/>
</dbReference>
<dbReference type="GO" id="GO:0005509">
    <property type="term" value="F:calcium ion binding"/>
    <property type="evidence" value="ECO:0007669"/>
    <property type="project" value="InterPro"/>
</dbReference>
<evidence type="ECO:0000256" key="1">
    <source>
        <dbReference type="SAM" id="SignalP"/>
    </source>
</evidence>
<proteinExistence type="predicted"/>
<reference evidence="2" key="1">
    <citation type="journal article" date="2023" name="Mol. Phylogenet. Evol.">
        <title>Genome-scale phylogeny and comparative genomics of the fungal order Sordariales.</title>
        <authorList>
            <person name="Hensen N."/>
            <person name="Bonometti L."/>
            <person name="Westerberg I."/>
            <person name="Brannstrom I.O."/>
            <person name="Guillou S."/>
            <person name="Cros-Aarteil S."/>
            <person name="Calhoun S."/>
            <person name="Haridas S."/>
            <person name="Kuo A."/>
            <person name="Mondo S."/>
            <person name="Pangilinan J."/>
            <person name="Riley R."/>
            <person name="LaButti K."/>
            <person name="Andreopoulos B."/>
            <person name="Lipzen A."/>
            <person name="Chen C."/>
            <person name="Yan M."/>
            <person name="Daum C."/>
            <person name="Ng V."/>
            <person name="Clum A."/>
            <person name="Steindorff A."/>
            <person name="Ohm R.A."/>
            <person name="Martin F."/>
            <person name="Silar P."/>
            <person name="Natvig D.O."/>
            <person name="Lalanne C."/>
            <person name="Gautier V."/>
            <person name="Ament-Velasquez S.L."/>
            <person name="Kruys A."/>
            <person name="Hutchinson M.I."/>
            <person name="Powell A.J."/>
            <person name="Barry K."/>
            <person name="Miller A.N."/>
            <person name="Grigoriev I.V."/>
            <person name="Debuchy R."/>
            <person name="Gladieux P."/>
            <person name="Hiltunen Thoren M."/>
            <person name="Johannesson H."/>
        </authorList>
    </citation>
    <scope>NUCLEOTIDE SEQUENCE</scope>
    <source>
        <strain evidence="2">CBS 118394</strain>
    </source>
</reference>
<dbReference type="InterPro" id="IPR015919">
    <property type="entry name" value="Cadherin-like_sf"/>
</dbReference>
<keyword evidence="3" id="KW-1185">Reference proteome</keyword>
<evidence type="ECO:0000313" key="2">
    <source>
        <dbReference type="EMBL" id="KAK3325169.1"/>
    </source>
</evidence>
<dbReference type="Proteomes" id="UP001283341">
    <property type="component" value="Unassembled WGS sequence"/>
</dbReference>
<name>A0AAE0IHL2_9PEZI</name>
<dbReference type="SUPFAM" id="SSF49313">
    <property type="entry name" value="Cadherin-like"/>
    <property type="match status" value="1"/>
</dbReference>
<feature type="chain" id="PRO_5042134636" description="Dystroglycan-type cadherin-like domain-containing protein" evidence="1">
    <location>
        <begin position="20"/>
        <end position="201"/>
    </location>
</feature>
<dbReference type="Pfam" id="PF05345">
    <property type="entry name" value="He_PIG"/>
    <property type="match status" value="1"/>
</dbReference>
<evidence type="ECO:0008006" key="4">
    <source>
        <dbReference type="Google" id="ProtNLM"/>
    </source>
</evidence>
<dbReference type="AlphaFoldDB" id="A0AAE0IHL2"/>
<gene>
    <name evidence="2" type="ORF">B0H66DRAFT_111699</name>
</gene>
<sequence>MALLAVCWILLVVTRLSTAAPAISFPINSQVPPVARVGQPFSFVFSESTFSSGFVITYSLANPPGWLSIDSGTRRLFGTPGEADISSGDVVGVSVTLVTADNTGAVTLDATLVVSRRSAPGINIAIDHQVPQFGKFSSPSSILTPPDTPFSFSLAQETFSNPSDQPLNYYTVTDDNTPLRHGSRSIHLRSLSLRELLRLSP</sequence>
<comment type="caution">
    <text evidence="2">The sequence shown here is derived from an EMBL/GenBank/DDBJ whole genome shotgun (WGS) entry which is preliminary data.</text>
</comment>
<reference evidence="2" key="2">
    <citation type="submission" date="2023-06" db="EMBL/GenBank/DDBJ databases">
        <authorList>
            <consortium name="Lawrence Berkeley National Laboratory"/>
            <person name="Haridas S."/>
            <person name="Hensen N."/>
            <person name="Bonometti L."/>
            <person name="Westerberg I."/>
            <person name="Brannstrom I.O."/>
            <person name="Guillou S."/>
            <person name="Cros-Aarteil S."/>
            <person name="Calhoun S."/>
            <person name="Kuo A."/>
            <person name="Mondo S."/>
            <person name="Pangilinan J."/>
            <person name="Riley R."/>
            <person name="Labutti K."/>
            <person name="Andreopoulos B."/>
            <person name="Lipzen A."/>
            <person name="Chen C."/>
            <person name="Yanf M."/>
            <person name="Daum C."/>
            <person name="Ng V."/>
            <person name="Clum A."/>
            <person name="Steindorff A."/>
            <person name="Ohm R."/>
            <person name="Martin F."/>
            <person name="Silar P."/>
            <person name="Natvig D."/>
            <person name="Lalanne C."/>
            <person name="Gautier V."/>
            <person name="Ament-Velasquez S.L."/>
            <person name="Kruys A."/>
            <person name="Hutchinson M.I."/>
            <person name="Powell A.J."/>
            <person name="Barry K."/>
            <person name="Miller A.N."/>
            <person name="Grigoriev I.V."/>
            <person name="Debuchy R."/>
            <person name="Gladieux P."/>
            <person name="Thoren M.H."/>
            <person name="Johannesson H."/>
        </authorList>
    </citation>
    <scope>NUCLEOTIDE SEQUENCE</scope>
    <source>
        <strain evidence="2">CBS 118394</strain>
    </source>
</reference>
<dbReference type="GO" id="GO:0016020">
    <property type="term" value="C:membrane"/>
    <property type="evidence" value="ECO:0007669"/>
    <property type="project" value="InterPro"/>
</dbReference>
<evidence type="ECO:0000313" key="3">
    <source>
        <dbReference type="Proteomes" id="UP001283341"/>
    </source>
</evidence>
<keyword evidence="1" id="KW-0732">Signal</keyword>
<feature type="signal peptide" evidence="1">
    <location>
        <begin position="1"/>
        <end position="19"/>
    </location>
</feature>
<dbReference type="Gene3D" id="2.60.40.10">
    <property type="entry name" value="Immunoglobulins"/>
    <property type="match status" value="1"/>
</dbReference>
<accession>A0AAE0IHL2</accession>
<protein>
    <recommendedName>
        <fullName evidence="4">Dystroglycan-type cadherin-like domain-containing protein</fullName>
    </recommendedName>
</protein>